<feature type="transmembrane region" description="Helical" evidence="8">
    <location>
        <begin position="122"/>
        <end position="143"/>
    </location>
</feature>
<evidence type="ECO:0000256" key="7">
    <source>
        <dbReference type="ARBA" id="ARBA00023136"/>
    </source>
</evidence>
<evidence type="ECO:0000256" key="1">
    <source>
        <dbReference type="ARBA" id="ARBA00004651"/>
    </source>
</evidence>
<evidence type="ECO:0000256" key="2">
    <source>
        <dbReference type="ARBA" id="ARBA00022448"/>
    </source>
</evidence>
<keyword evidence="3" id="KW-1003">Cell membrane</keyword>
<dbReference type="PANTHER" id="PTHR43528:SF1">
    <property type="entry name" value="ALPHA-KETOGLUTARATE PERMEASE"/>
    <property type="match status" value="1"/>
</dbReference>
<evidence type="ECO:0000313" key="10">
    <source>
        <dbReference type="EMBL" id="MFD1054272.1"/>
    </source>
</evidence>
<feature type="transmembrane region" description="Helical" evidence="8">
    <location>
        <begin position="68"/>
        <end position="86"/>
    </location>
</feature>
<dbReference type="RefSeq" id="WP_386052173.1">
    <property type="nucleotide sequence ID" value="NZ_JBHTKH010000004.1"/>
</dbReference>
<keyword evidence="2" id="KW-0813">Transport</keyword>
<keyword evidence="4 8" id="KW-0812">Transmembrane</keyword>
<evidence type="ECO:0000256" key="6">
    <source>
        <dbReference type="ARBA" id="ARBA00022989"/>
    </source>
</evidence>
<name>A0ABW3MU85_9MICO</name>
<proteinExistence type="predicted"/>
<feature type="domain" description="Major facilitator superfamily (MFS) profile" evidence="9">
    <location>
        <begin position="26"/>
        <end position="426"/>
    </location>
</feature>
<organism evidence="10 11">
    <name type="scientific">Terrabacter terrigena</name>
    <dbReference type="NCBI Taxonomy" id="574718"/>
    <lineage>
        <taxon>Bacteria</taxon>
        <taxon>Bacillati</taxon>
        <taxon>Actinomycetota</taxon>
        <taxon>Actinomycetes</taxon>
        <taxon>Micrococcales</taxon>
        <taxon>Intrasporangiaceae</taxon>
        <taxon>Terrabacter</taxon>
    </lineage>
</organism>
<gene>
    <name evidence="10" type="ORF">ACFQ2V_08140</name>
</gene>
<feature type="transmembrane region" description="Helical" evidence="8">
    <location>
        <begin position="38"/>
        <end position="56"/>
    </location>
</feature>
<comment type="subcellular location">
    <subcellularLocation>
        <location evidence="1">Cell membrane</location>
        <topology evidence="1">Multi-pass membrane protein</topology>
    </subcellularLocation>
</comment>
<dbReference type="InterPro" id="IPR011701">
    <property type="entry name" value="MFS"/>
</dbReference>
<feature type="transmembrane region" description="Helical" evidence="8">
    <location>
        <begin position="283"/>
        <end position="302"/>
    </location>
</feature>
<feature type="transmembrane region" description="Helical" evidence="8">
    <location>
        <begin position="340"/>
        <end position="365"/>
    </location>
</feature>
<dbReference type="Gene3D" id="1.20.1250.20">
    <property type="entry name" value="MFS general substrate transporter like domains"/>
    <property type="match status" value="2"/>
</dbReference>
<dbReference type="PROSITE" id="PS50850">
    <property type="entry name" value="MFS"/>
    <property type="match status" value="1"/>
</dbReference>
<feature type="transmembrane region" description="Helical" evidence="8">
    <location>
        <begin position="377"/>
        <end position="398"/>
    </location>
</feature>
<feature type="transmembrane region" description="Helical" evidence="8">
    <location>
        <begin position="314"/>
        <end position="334"/>
    </location>
</feature>
<dbReference type="Proteomes" id="UP001597046">
    <property type="component" value="Unassembled WGS sequence"/>
</dbReference>
<dbReference type="InterPro" id="IPR051084">
    <property type="entry name" value="H+-coupled_symporters"/>
</dbReference>
<accession>A0ABW3MU85</accession>
<keyword evidence="6 8" id="KW-1133">Transmembrane helix</keyword>
<evidence type="ECO:0000259" key="9">
    <source>
        <dbReference type="PROSITE" id="PS50850"/>
    </source>
</evidence>
<feature type="transmembrane region" description="Helical" evidence="8">
    <location>
        <begin position="164"/>
        <end position="186"/>
    </location>
</feature>
<keyword evidence="7 8" id="KW-0472">Membrane</keyword>
<keyword evidence="11" id="KW-1185">Reference proteome</keyword>
<evidence type="ECO:0000256" key="5">
    <source>
        <dbReference type="ARBA" id="ARBA00022847"/>
    </source>
</evidence>
<dbReference type="Pfam" id="PF07690">
    <property type="entry name" value="MFS_1"/>
    <property type="match status" value="1"/>
</dbReference>
<feature type="transmembrane region" description="Helical" evidence="8">
    <location>
        <begin position="404"/>
        <end position="424"/>
    </location>
</feature>
<sequence>MTATPKATTVPATAESGAQAPSTRRAMLGLGLGNTLEWYDWMIFGLLATFIGPQFFAKTDPVSATLDALAVFAVGFFVRPLGGALFGTVADRIGRRSVMLWSVGTMAVTTLVIGLLPNYESIGVWAGVLLLVCRLLQGLSTGVEAPLSTAFAIEVMPQGHEGRAAGYISFFVNFGILLASLVSFATSYVIGGDAMETWGWRVPLLFGAALSFFVLYLRRALPETLHEQERSETAGGTWKGVRKHWLGLLAIVFVVGSAQAFNYAWNVGLPSLARTTFKENPTAVFGITTLLGVILLVGSIVTGRVADRVTLSRAFVVTRLAAVPAVFLMLLYTGPGMGRFALVVLGGGIVLVANMTLYNVVSASLMPKFCRATGTGVGYGVAVALFGGTASYLLVWLQSNHVQWVFPAYTAALSVISVVVYIAARRRSGIFAGE</sequence>
<dbReference type="SUPFAM" id="SSF103473">
    <property type="entry name" value="MFS general substrate transporter"/>
    <property type="match status" value="1"/>
</dbReference>
<evidence type="ECO:0000256" key="8">
    <source>
        <dbReference type="SAM" id="Phobius"/>
    </source>
</evidence>
<evidence type="ECO:0000256" key="3">
    <source>
        <dbReference type="ARBA" id="ARBA00022475"/>
    </source>
</evidence>
<feature type="transmembrane region" description="Helical" evidence="8">
    <location>
        <begin position="198"/>
        <end position="217"/>
    </location>
</feature>
<dbReference type="InterPro" id="IPR020846">
    <property type="entry name" value="MFS_dom"/>
</dbReference>
<evidence type="ECO:0000313" key="11">
    <source>
        <dbReference type="Proteomes" id="UP001597046"/>
    </source>
</evidence>
<protein>
    <submittedName>
        <fullName evidence="10">MFS transporter</fullName>
    </submittedName>
</protein>
<evidence type="ECO:0000256" key="4">
    <source>
        <dbReference type="ARBA" id="ARBA00022692"/>
    </source>
</evidence>
<dbReference type="PANTHER" id="PTHR43528">
    <property type="entry name" value="ALPHA-KETOGLUTARATE PERMEASE"/>
    <property type="match status" value="1"/>
</dbReference>
<feature type="transmembrane region" description="Helical" evidence="8">
    <location>
        <begin position="98"/>
        <end position="116"/>
    </location>
</feature>
<dbReference type="EMBL" id="JBHTKH010000004">
    <property type="protein sequence ID" value="MFD1054272.1"/>
    <property type="molecule type" value="Genomic_DNA"/>
</dbReference>
<reference evidence="11" key="1">
    <citation type="journal article" date="2019" name="Int. J. Syst. Evol. Microbiol.">
        <title>The Global Catalogue of Microorganisms (GCM) 10K type strain sequencing project: providing services to taxonomists for standard genome sequencing and annotation.</title>
        <authorList>
            <consortium name="The Broad Institute Genomics Platform"/>
            <consortium name="The Broad Institute Genome Sequencing Center for Infectious Disease"/>
            <person name="Wu L."/>
            <person name="Ma J."/>
        </authorList>
    </citation>
    <scope>NUCLEOTIDE SEQUENCE [LARGE SCALE GENOMIC DNA]</scope>
    <source>
        <strain evidence="11">CCUG 57508</strain>
    </source>
</reference>
<keyword evidence="5" id="KW-0769">Symport</keyword>
<dbReference type="InterPro" id="IPR036259">
    <property type="entry name" value="MFS_trans_sf"/>
</dbReference>
<feature type="transmembrane region" description="Helical" evidence="8">
    <location>
        <begin position="245"/>
        <end position="263"/>
    </location>
</feature>
<comment type="caution">
    <text evidence="10">The sequence shown here is derived from an EMBL/GenBank/DDBJ whole genome shotgun (WGS) entry which is preliminary data.</text>
</comment>